<keyword evidence="4" id="KW-1185">Reference proteome</keyword>
<evidence type="ECO:0000256" key="1">
    <source>
        <dbReference type="SAM" id="MobiDB-lite"/>
    </source>
</evidence>
<dbReference type="eggNOG" id="ENOG5030HUN">
    <property type="taxonomic scope" value="Bacteria"/>
</dbReference>
<evidence type="ECO:0000313" key="4">
    <source>
        <dbReference type="Proteomes" id="UP000002968"/>
    </source>
</evidence>
<accession>D9XJC3</accession>
<proteinExistence type="predicted"/>
<dbReference type="EMBL" id="GG657758">
    <property type="protein sequence ID" value="EFL37999.1"/>
    <property type="molecule type" value="Genomic_DNA"/>
</dbReference>
<dbReference type="Proteomes" id="UP000002968">
    <property type="component" value="Unassembled WGS sequence"/>
</dbReference>
<sequence>MRRTARALSLAAATGAVLAALAPAACAGTVPDGRASWPTTSPSPCPEPGHEWEGHTPQGTGPGAARPDSALETADPEALVPDSGTLDESGDDLDDDLGTGLDDGLGTGAGIPAPDASTLGEPEALEPETPDPAAVAPAPGAMGHRAGEPKPTEPKPRPTEPKPRPTPPKPVPSKSATPCPRPPAPVPQGVHAGAGGAFTDSVPALAAGGLLIAGAFGAAAHRLYRDRTTRADG</sequence>
<protein>
    <submittedName>
        <fullName evidence="3">Basic proline-rich protein</fullName>
    </submittedName>
</protein>
<feature type="chain" id="PRO_5003132234" evidence="2">
    <location>
        <begin position="28"/>
        <end position="233"/>
    </location>
</feature>
<feature type="region of interest" description="Disordered" evidence="1">
    <location>
        <begin position="33"/>
        <end position="201"/>
    </location>
</feature>
<feature type="compositionally biased region" description="Basic and acidic residues" evidence="1">
    <location>
        <begin position="145"/>
        <end position="163"/>
    </location>
</feature>
<keyword evidence="2" id="KW-0732">Signal</keyword>
<name>D9XJC3_9ACTN</name>
<gene>
    <name evidence="3" type="ORF">SSRG_00803</name>
</gene>
<evidence type="ECO:0000256" key="2">
    <source>
        <dbReference type="SAM" id="SignalP"/>
    </source>
</evidence>
<dbReference type="AlphaFoldDB" id="D9XJC3"/>
<reference evidence="3" key="1">
    <citation type="submission" date="2009-02" db="EMBL/GenBank/DDBJ databases">
        <title>Annotation of Streptomyces griseoflavus strain Tu4000.</title>
        <authorList>
            <consortium name="The Broad Institute Genome Sequencing Platform"/>
            <consortium name="Broad Institute Microbial Sequencing Center"/>
            <person name="Fischbach M."/>
            <person name="Godfrey P."/>
            <person name="Ward D."/>
            <person name="Young S."/>
            <person name="Zeng Q."/>
            <person name="Koehrsen M."/>
            <person name="Alvarado L."/>
            <person name="Berlin A.M."/>
            <person name="Bochicchio J."/>
            <person name="Borenstein D."/>
            <person name="Chapman S.B."/>
            <person name="Chen Z."/>
            <person name="Engels R."/>
            <person name="Freedman E."/>
            <person name="Gellesch M."/>
            <person name="Goldberg J."/>
            <person name="Griggs A."/>
            <person name="Gujja S."/>
            <person name="Heilman E.R."/>
            <person name="Heiman D.I."/>
            <person name="Hepburn T.A."/>
            <person name="Howarth C."/>
            <person name="Jen D."/>
            <person name="Larson L."/>
            <person name="Lewis B."/>
            <person name="Mehta T."/>
            <person name="Park D."/>
            <person name="Pearson M."/>
            <person name="Richards J."/>
            <person name="Roberts A."/>
            <person name="Saif S."/>
            <person name="Shea T.D."/>
            <person name="Shenoy N."/>
            <person name="Sisk P."/>
            <person name="Stolte C."/>
            <person name="Sykes S.N."/>
            <person name="Thomson T."/>
            <person name="Walk T."/>
            <person name="White J."/>
            <person name="Yandava C."/>
            <person name="Straight P."/>
            <person name="Clardy J."/>
            <person name="Hung D."/>
            <person name="Kolter R."/>
            <person name="Mekalanos J."/>
            <person name="Walker S."/>
            <person name="Walsh C.T."/>
            <person name="Wieland-Brown L.C."/>
            <person name="Haas B."/>
            <person name="Nusbaum C."/>
            <person name="Birren B."/>
        </authorList>
    </citation>
    <scope>NUCLEOTIDE SEQUENCE [LARGE SCALE GENOMIC DNA]</scope>
    <source>
        <strain evidence="3">Tu4000</strain>
    </source>
</reference>
<feature type="compositionally biased region" description="Acidic residues" evidence="1">
    <location>
        <begin position="88"/>
        <end position="97"/>
    </location>
</feature>
<dbReference type="OrthoDB" id="4338757at2"/>
<evidence type="ECO:0000313" key="3">
    <source>
        <dbReference type="EMBL" id="EFL37999.1"/>
    </source>
</evidence>
<feature type="signal peptide" evidence="2">
    <location>
        <begin position="1"/>
        <end position="27"/>
    </location>
</feature>
<organism evidence="3 4">
    <name type="scientific">Streptomyces griseoflavus Tu4000</name>
    <dbReference type="NCBI Taxonomy" id="467200"/>
    <lineage>
        <taxon>Bacteria</taxon>
        <taxon>Bacillati</taxon>
        <taxon>Actinomycetota</taxon>
        <taxon>Actinomycetes</taxon>
        <taxon>Kitasatosporales</taxon>
        <taxon>Streptomycetaceae</taxon>
        <taxon>Streptomyces</taxon>
    </lineage>
</organism>
<dbReference type="HOGENOM" id="CLU_081862_0_0_11"/>
<feature type="compositionally biased region" description="Low complexity" evidence="1">
    <location>
        <begin position="131"/>
        <end position="141"/>
    </location>
</feature>
<dbReference type="RefSeq" id="WP_004922789.1">
    <property type="nucleotide sequence ID" value="NZ_GG657758.1"/>
</dbReference>